<comment type="caution">
    <text evidence="1">The sequence shown here is derived from an EMBL/GenBank/DDBJ whole genome shotgun (WGS) entry which is preliminary data.</text>
</comment>
<evidence type="ECO:0000313" key="1">
    <source>
        <dbReference type="EMBL" id="MBW6532039.1"/>
    </source>
</evidence>
<dbReference type="InterPro" id="IPR050275">
    <property type="entry name" value="PGM_Phosphatase"/>
</dbReference>
<dbReference type="RefSeq" id="WP_219749399.1">
    <property type="nucleotide sequence ID" value="NZ_JAHXZN010000005.1"/>
</dbReference>
<dbReference type="EMBL" id="JAHXZN010000005">
    <property type="protein sequence ID" value="MBW6532039.1"/>
    <property type="molecule type" value="Genomic_DNA"/>
</dbReference>
<dbReference type="InterPro" id="IPR013078">
    <property type="entry name" value="His_Pase_superF_clade-1"/>
</dbReference>
<name>A0ABS7BRJ3_9SPHN</name>
<dbReference type="CDD" id="cd07067">
    <property type="entry name" value="HP_PGM_like"/>
    <property type="match status" value="1"/>
</dbReference>
<evidence type="ECO:0000313" key="2">
    <source>
        <dbReference type="Proteomes" id="UP000759103"/>
    </source>
</evidence>
<dbReference type="Gene3D" id="3.40.50.1240">
    <property type="entry name" value="Phosphoglycerate mutase-like"/>
    <property type="match status" value="1"/>
</dbReference>
<dbReference type="SUPFAM" id="SSF53254">
    <property type="entry name" value="Phosphoglycerate mutase-like"/>
    <property type="match status" value="1"/>
</dbReference>
<dbReference type="PANTHER" id="PTHR48100:SF1">
    <property type="entry name" value="HISTIDINE PHOSPHATASE FAMILY PROTEIN-RELATED"/>
    <property type="match status" value="1"/>
</dbReference>
<dbReference type="InterPro" id="IPR029033">
    <property type="entry name" value="His_PPase_superfam"/>
</dbReference>
<dbReference type="SMART" id="SM00855">
    <property type="entry name" value="PGAM"/>
    <property type="match status" value="1"/>
</dbReference>
<gene>
    <name evidence="1" type="ORF">KZ820_14960</name>
</gene>
<protein>
    <submittedName>
        <fullName evidence="1">Histidine phosphatase family protein</fullName>
    </submittedName>
</protein>
<accession>A0ABS7BRJ3</accession>
<dbReference type="PANTHER" id="PTHR48100">
    <property type="entry name" value="BROAD-SPECIFICITY PHOSPHATASE YOR283W-RELATED"/>
    <property type="match status" value="1"/>
</dbReference>
<organism evidence="1 2">
    <name type="scientific">Sphingomonas citri</name>
    <dbReference type="NCBI Taxonomy" id="2862499"/>
    <lineage>
        <taxon>Bacteria</taxon>
        <taxon>Pseudomonadati</taxon>
        <taxon>Pseudomonadota</taxon>
        <taxon>Alphaproteobacteria</taxon>
        <taxon>Sphingomonadales</taxon>
        <taxon>Sphingomonadaceae</taxon>
        <taxon>Sphingomonas</taxon>
    </lineage>
</organism>
<reference evidence="1 2" key="1">
    <citation type="submission" date="2021-07" db="EMBL/GenBank/DDBJ databases">
        <title>Sphingomonas sp.</title>
        <authorList>
            <person name="Feng G."/>
            <person name="Li J."/>
            <person name="Pan M."/>
        </authorList>
    </citation>
    <scope>NUCLEOTIDE SEQUENCE [LARGE SCALE GENOMIC DNA]</scope>
    <source>
        <strain evidence="1 2">RRHST34</strain>
    </source>
</reference>
<proteinExistence type="predicted"/>
<dbReference type="Pfam" id="PF00300">
    <property type="entry name" value="His_Phos_1"/>
    <property type="match status" value="1"/>
</dbReference>
<keyword evidence="2" id="KW-1185">Reference proteome</keyword>
<dbReference type="Proteomes" id="UP000759103">
    <property type="component" value="Unassembled WGS sequence"/>
</dbReference>
<sequence length="200" mass="21295">MTRLLLLARHGTHEEVGHVLSGRSEIALSRRGRDEAAALARHLAGTDVSAIYASPRRRTVETAATVAQPRGFGVVHAPALDEVDFGAFTGRDFAALADDPDWQRWNAERGSARCPGGETMGEAVARAVDFLAAVGEGATLCVTHCDIIRGAVAHWLGLGFERMFQLGCDPGSVTTLALDERGGATLVALNERPSPLRPLF</sequence>